<sequence length="49" mass="5847">MYPILENRYDWPTNMNIFVSKRDMLNHPVALLQLEPNEEVPLPYQESSL</sequence>
<dbReference type="Proteomes" id="UP000005446">
    <property type="component" value="Unassembled WGS sequence"/>
</dbReference>
<reference evidence="1 2" key="1">
    <citation type="journal article" date="2012" name="Eukaryot. Cell">
        <title>Genome sequence of the fungus Glarea lozoyensis: the first genome sequence of a species from the Helotiaceae family.</title>
        <authorList>
            <person name="Youssar L."/>
            <person name="Gruening B.A."/>
            <person name="Erxleben A."/>
            <person name="Guenther S."/>
            <person name="Huettel W."/>
        </authorList>
    </citation>
    <scope>NUCLEOTIDE SEQUENCE [LARGE SCALE GENOMIC DNA]</scope>
    <source>
        <strain evidence="2">ATCC 74030 / MF5533</strain>
    </source>
</reference>
<name>H0EVG6_GLAL7</name>
<proteinExistence type="predicted"/>
<keyword evidence="2" id="KW-1185">Reference proteome</keyword>
<evidence type="ECO:0000313" key="1">
    <source>
        <dbReference type="EMBL" id="EHK97498.1"/>
    </source>
</evidence>
<gene>
    <name evidence="1" type="ORF">M7I_6764</name>
</gene>
<dbReference type="HOGENOM" id="CLU_3143230_0_0_1"/>
<dbReference type="EMBL" id="AGUE01000192">
    <property type="protein sequence ID" value="EHK97498.1"/>
    <property type="molecule type" value="Genomic_DNA"/>
</dbReference>
<dbReference type="AlphaFoldDB" id="H0EVG6"/>
<comment type="caution">
    <text evidence="1">The sequence shown here is derived from an EMBL/GenBank/DDBJ whole genome shotgun (WGS) entry which is preliminary data.</text>
</comment>
<dbReference type="InParanoid" id="H0EVG6"/>
<evidence type="ECO:0000313" key="2">
    <source>
        <dbReference type="Proteomes" id="UP000005446"/>
    </source>
</evidence>
<accession>H0EVG6</accession>
<protein>
    <submittedName>
        <fullName evidence="1">Uncharacterized protein</fullName>
    </submittedName>
</protein>
<organism evidence="1 2">
    <name type="scientific">Glarea lozoyensis (strain ATCC 74030 / MF5533)</name>
    <dbReference type="NCBI Taxonomy" id="1104152"/>
    <lineage>
        <taxon>Eukaryota</taxon>
        <taxon>Fungi</taxon>
        <taxon>Dikarya</taxon>
        <taxon>Ascomycota</taxon>
        <taxon>Pezizomycotina</taxon>
        <taxon>Leotiomycetes</taxon>
        <taxon>Helotiales</taxon>
        <taxon>Helotiaceae</taxon>
        <taxon>Glarea</taxon>
    </lineage>
</organism>